<keyword evidence="3" id="KW-1185">Reference proteome</keyword>
<sequence length="85" mass="9630">KRFSLFSLKKRSENSGTKPGAEKSGPGAKHWEEISLGDLLPSKFDHSHLPMFLQNVETDLETFLQSSDYWNRTPLLCKVQPQGLV</sequence>
<protein>
    <submittedName>
        <fullName evidence="2">Uncharacterized protein</fullName>
    </submittedName>
</protein>
<dbReference type="Proteomes" id="UP000499080">
    <property type="component" value="Unassembled WGS sequence"/>
</dbReference>
<accession>A0A4Y2U669</accession>
<dbReference type="EMBL" id="BGPR01033528">
    <property type="protein sequence ID" value="GBO07504.1"/>
    <property type="molecule type" value="Genomic_DNA"/>
</dbReference>
<feature type="region of interest" description="Disordered" evidence="1">
    <location>
        <begin position="1"/>
        <end position="29"/>
    </location>
</feature>
<feature type="non-terminal residue" evidence="2">
    <location>
        <position position="1"/>
    </location>
</feature>
<evidence type="ECO:0000256" key="1">
    <source>
        <dbReference type="SAM" id="MobiDB-lite"/>
    </source>
</evidence>
<organism evidence="2 3">
    <name type="scientific">Araneus ventricosus</name>
    <name type="common">Orbweaver spider</name>
    <name type="synonym">Epeira ventricosa</name>
    <dbReference type="NCBI Taxonomy" id="182803"/>
    <lineage>
        <taxon>Eukaryota</taxon>
        <taxon>Metazoa</taxon>
        <taxon>Ecdysozoa</taxon>
        <taxon>Arthropoda</taxon>
        <taxon>Chelicerata</taxon>
        <taxon>Arachnida</taxon>
        <taxon>Araneae</taxon>
        <taxon>Araneomorphae</taxon>
        <taxon>Entelegynae</taxon>
        <taxon>Araneoidea</taxon>
        <taxon>Araneidae</taxon>
        <taxon>Araneus</taxon>
    </lineage>
</organism>
<name>A0A4Y2U669_ARAVE</name>
<evidence type="ECO:0000313" key="2">
    <source>
        <dbReference type="EMBL" id="GBO07504.1"/>
    </source>
</evidence>
<comment type="caution">
    <text evidence="2">The sequence shown here is derived from an EMBL/GenBank/DDBJ whole genome shotgun (WGS) entry which is preliminary data.</text>
</comment>
<reference evidence="2 3" key="1">
    <citation type="journal article" date="2019" name="Sci. Rep.">
        <title>Orb-weaving spider Araneus ventricosus genome elucidates the spidroin gene catalogue.</title>
        <authorList>
            <person name="Kono N."/>
            <person name="Nakamura H."/>
            <person name="Ohtoshi R."/>
            <person name="Moran D.A.P."/>
            <person name="Shinohara A."/>
            <person name="Yoshida Y."/>
            <person name="Fujiwara M."/>
            <person name="Mori M."/>
            <person name="Tomita M."/>
            <person name="Arakawa K."/>
        </authorList>
    </citation>
    <scope>NUCLEOTIDE SEQUENCE [LARGE SCALE GENOMIC DNA]</scope>
</reference>
<evidence type="ECO:0000313" key="3">
    <source>
        <dbReference type="Proteomes" id="UP000499080"/>
    </source>
</evidence>
<dbReference type="AlphaFoldDB" id="A0A4Y2U669"/>
<proteinExistence type="predicted"/>
<gene>
    <name evidence="2" type="ORF">AVEN_105703_1</name>
</gene>